<dbReference type="Proteomes" id="UP000186228">
    <property type="component" value="Unassembled WGS sequence"/>
</dbReference>
<reference evidence="2" key="1">
    <citation type="submission" date="2016-08" db="EMBL/GenBank/DDBJ databases">
        <authorList>
            <person name="Varghese N."/>
            <person name="Submissions Spin"/>
        </authorList>
    </citation>
    <scope>NUCLEOTIDE SEQUENCE [LARGE SCALE GENOMIC DNA]</scope>
    <source>
        <strain evidence="2">CCBAU 57015</strain>
    </source>
</reference>
<accession>A0A1C3U0Z7</accession>
<dbReference type="RefSeq" id="WP_075850974.1">
    <property type="nucleotide sequence ID" value="NZ_FMAC01000001.1"/>
</dbReference>
<name>A0A1C3U0Z7_9HYPH</name>
<dbReference type="EMBL" id="FMAC01000001">
    <property type="protein sequence ID" value="SCB09170.1"/>
    <property type="molecule type" value="Genomic_DNA"/>
</dbReference>
<dbReference type="OrthoDB" id="9791827at2"/>
<dbReference type="Pfam" id="PF14305">
    <property type="entry name" value="ATPgrasp_TupA"/>
    <property type="match status" value="1"/>
</dbReference>
<evidence type="ECO:0000313" key="1">
    <source>
        <dbReference type="EMBL" id="SCB09170.1"/>
    </source>
</evidence>
<gene>
    <name evidence="1" type="ORF">GA0061100_101443</name>
</gene>
<sequence>MTDRAADRDGFLIPGYLQKGLRERAHNLLWRLMSPLPDKPYCALKYRAIRGKFPNLSSPQTFTDKVQARKLYDRNPLFPRFVDKADAKVLIGERVGSQYVIPTLWVGSDLTAVDWAEISLPAVVKPTHASGVGRFLYNEADVDRLLKNDPSVEWLAIDHASYNREWAYSQLKPRILIESMLLVDGRVPWDYRLFTFGGKVSHIEIDIRENGRGYSCNYTPDWQKLPFYDRDYLGLYPGEIARPPRLEEMIHVAETVACDIDFVRVDLYASAEWVRVGELTFYPGGGFEAFEPEEYDFSIGQKWQLGFEIPKR</sequence>
<evidence type="ECO:0000313" key="2">
    <source>
        <dbReference type="Proteomes" id="UP000186228"/>
    </source>
</evidence>
<keyword evidence="2" id="KW-1185">Reference proteome</keyword>
<dbReference type="InterPro" id="IPR029465">
    <property type="entry name" value="ATPgrasp_TupA"/>
</dbReference>
<organism evidence="1 2">
    <name type="scientific">Rhizobium hainanense</name>
    <dbReference type="NCBI Taxonomy" id="52131"/>
    <lineage>
        <taxon>Bacteria</taxon>
        <taxon>Pseudomonadati</taxon>
        <taxon>Pseudomonadota</taxon>
        <taxon>Alphaproteobacteria</taxon>
        <taxon>Hyphomicrobiales</taxon>
        <taxon>Rhizobiaceae</taxon>
        <taxon>Rhizobium/Agrobacterium group</taxon>
        <taxon>Rhizobium</taxon>
    </lineage>
</organism>
<proteinExistence type="predicted"/>
<protein>
    <submittedName>
        <fullName evidence="1">TupA-like ATPgrasp</fullName>
    </submittedName>
</protein>
<dbReference type="STRING" id="52131.GA0061100_101443"/>
<dbReference type="AlphaFoldDB" id="A0A1C3U0Z7"/>